<gene>
    <name evidence="7" type="ORF">ONZ51_g662</name>
</gene>
<evidence type="ECO:0000313" key="8">
    <source>
        <dbReference type="Proteomes" id="UP001215151"/>
    </source>
</evidence>
<dbReference type="Pfam" id="PF01619">
    <property type="entry name" value="Pro_dh"/>
    <property type="match status" value="2"/>
</dbReference>
<evidence type="ECO:0000256" key="4">
    <source>
        <dbReference type="ARBA" id="ARBA00023062"/>
    </source>
</evidence>
<protein>
    <recommendedName>
        <fullName evidence="2 5">Proline dehydrogenase</fullName>
        <ecNumber evidence="2 5">1.5.5.2</ecNumber>
    </recommendedName>
</protein>
<dbReference type="InterPro" id="IPR015659">
    <property type="entry name" value="Proline_oxidase"/>
</dbReference>
<keyword evidence="4 5" id="KW-0642">Proline metabolism</keyword>
<comment type="similarity">
    <text evidence="1 5">Belongs to the proline oxidase family.</text>
</comment>
<sequence>MSLTFTARFLTRTTGRIPHNLGLHGRVLARAIASSSDGAARTKSGWGTLRRLTAIGLVSGTVLGVSAFVYDARAGATTAASQQDGRIQSTAASSRRTSASLSELVRTYVVFSFCSVPALVDWAPSILAALTAVPGLRQVTEAVVRATFFNQFVGGDTAEDALPLIEGLRAQNTGCLFAYSVEVDEAEASGATKDKEAGASTEEGVHKHVVRETLHCIDVAADFEDRYARGHTGRRTWVAIKLSAMVPDAESLRRFSKYLVDHRPQPRSPIAFPGCPLPTDLDVLSARAGSADELTAADIAALRELRDDLVMICTRAKERGVRLIFDAEYSWYEPAIDAFTLDMMRRFNKLPRKAGRSWFHAGTEEAGMKDVQPLVYATYQAYLRRTPEYLAQSMTAARQEGYSLGVKLVRGAYHPHELLAHPSTSAPLASPTTSSSLSISPDPIPPVWTSKAETDDRYNACVRTLVEAVREDVRGRGKQGCPSIGVLFGTHNWDSANLIVEELVRQGLATANSDGTVTVEDAVAERVTMGQLYGMSVALTNYLVNRVHSSSPFVIKYIPYGGLSEVMPYLSRRAIENKSVLRNGAAVEERRRAAAEIWAKLFG</sequence>
<dbReference type="GO" id="GO:0010133">
    <property type="term" value="P:L-proline catabolic process to L-glutamate"/>
    <property type="evidence" value="ECO:0007669"/>
    <property type="project" value="TreeGrafter"/>
</dbReference>
<reference evidence="7" key="1">
    <citation type="submission" date="2022-11" db="EMBL/GenBank/DDBJ databases">
        <title>Genome Sequence of Cubamyces cubensis.</title>
        <authorList>
            <person name="Buettner E."/>
        </authorList>
    </citation>
    <scope>NUCLEOTIDE SEQUENCE</scope>
    <source>
        <strain evidence="7">MPL-01</strain>
    </source>
</reference>
<keyword evidence="5" id="KW-0274">FAD</keyword>
<dbReference type="InterPro" id="IPR002872">
    <property type="entry name" value="Proline_DH_dom"/>
</dbReference>
<dbReference type="Gene3D" id="3.20.20.220">
    <property type="match status" value="1"/>
</dbReference>
<accession>A0AAD7XDP7</accession>
<dbReference type="GO" id="GO:0004657">
    <property type="term" value="F:proline dehydrogenase activity"/>
    <property type="evidence" value="ECO:0007669"/>
    <property type="project" value="UniProtKB-EC"/>
</dbReference>
<comment type="catalytic activity">
    <reaction evidence="5">
        <text>L-proline + a quinone = (S)-1-pyrroline-5-carboxylate + a quinol + H(+)</text>
        <dbReference type="Rhea" id="RHEA:23784"/>
        <dbReference type="ChEBI" id="CHEBI:15378"/>
        <dbReference type="ChEBI" id="CHEBI:17388"/>
        <dbReference type="ChEBI" id="CHEBI:24646"/>
        <dbReference type="ChEBI" id="CHEBI:60039"/>
        <dbReference type="ChEBI" id="CHEBI:132124"/>
        <dbReference type="EC" id="1.5.5.2"/>
    </reaction>
</comment>
<keyword evidence="8" id="KW-1185">Reference proteome</keyword>
<feature type="domain" description="Proline dehydrogenase" evidence="6">
    <location>
        <begin position="446"/>
        <end position="580"/>
    </location>
</feature>
<dbReference type="GO" id="GO:0005739">
    <property type="term" value="C:mitochondrion"/>
    <property type="evidence" value="ECO:0007669"/>
    <property type="project" value="TreeGrafter"/>
</dbReference>
<comment type="caution">
    <text evidence="7">The sequence shown here is derived from an EMBL/GenBank/DDBJ whole genome shotgun (WGS) entry which is preliminary data.</text>
</comment>
<evidence type="ECO:0000256" key="3">
    <source>
        <dbReference type="ARBA" id="ARBA00023002"/>
    </source>
</evidence>
<comment type="cofactor">
    <cofactor evidence="5">
        <name>FAD</name>
        <dbReference type="ChEBI" id="CHEBI:57692"/>
    </cofactor>
</comment>
<proteinExistence type="inferred from homology"/>
<dbReference type="EMBL" id="JAPEVG010000008">
    <property type="protein sequence ID" value="KAJ8497131.1"/>
    <property type="molecule type" value="Genomic_DNA"/>
</dbReference>
<dbReference type="InterPro" id="IPR029041">
    <property type="entry name" value="FAD-linked_oxidoreductase-like"/>
</dbReference>
<evidence type="ECO:0000256" key="5">
    <source>
        <dbReference type="RuleBase" id="RU364054"/>
    </source>
</evidence>
<dbReference type="Proteomes" id="UP001215151">
    <property type="component" value="Unassembled WGS sequence"/>
</dbReference>
<evidence type="ECO:0000256" key="1">
    <source>
        <dbReference type="ARBA" id="ARBA00005869"/>
    </source>
</evidence>
<keyword evidence="3 5" id="KW-0560">Oxidoreductase</keyword>
<organism evidence="7 8">
    <name type="scientific">Trametes cubensis</name>
    <dbReference type="NCBI Taxonomy" id="1111947"/>
    <lineage>
        <taxon>Eukaryota</taxon>
        <taxon>Fungi</taxon>
        <taxon>Dikarya</taxon>
        <taxon>Basidiomycota</taxon>
        <taxon>Agaricomycotina</taxon>
        <taxon>Agaricomycetes</taxon>
        <taxon>Polyporales</taxon>
        <taxon>Polyporaceae</taxon>
        <taxon>Trametes</taxon>
    </lineage>
</organism>
<dbReference type="GO" id="GO:0071949">
    <property type="term" value="F:FAD binding"/>
    <property type="evidence" value="ECO:0007669"/>
    <property type="project" value="TreeGrafter"/>
</dbReference>
<dbReference type="AlphaFoldDB" id="A0AAD7XDP7"/>
<dbReference type="SUPFAM" id="SSF51730">
    <property type="entry name" value="FAD-linked oxidoreductase"/>
    <property type="match status" value="1"/>
</dbReference>
<dbReference type="PANTHER" id="PTHR13914:SF0">
    <property type="entry name" value="PROLINE DEHYDROGENASE 1, MITOCHONDRIAL"/>
    <property type="match status" value="1"/>
</dbReference>
<name>A0AAD7XDP7_9APHY</name>
<keyword evidence="5" id="KW-0285">Flavoprotein</keyword>
<dbReference type="EC" id="1.5.5.2" evidence="2 5"/>
<evidence type="ECO:0000313" key="7">
    <source>
        <dbReference type="EMBL" id="KAJ8497131.1"/>
    </source>
</evidence>
<evidence type="ECO:0000256" key="2">
    <source>
        <dbReference type="ARBA" id="ARBA00012695"/>
    </source>
</evidence>
<dbReference type="PANTHER" id="PTHR13914">
    <property type="entry name" value="PROLINE OXIDASE"/>
    <property type="match status" value="1"/>
</dbReference>
<evidence type="ECO:0000259" key="6">
    <source>
        <dbReference type="Pfam" id="PF01619"/>
    </source>
</evidence>
<feature type="domain" description="Proline dehydrogenase" evidence="6">
    <location>
        <begin position="203"/>
        <end position="419"/>
    </location>
</feature>
<comment type="function">
    <text evidence="5">Converts proline to delta-1-pyrroline-5-carboxylate.</text>
</comment>